<keyword evidence="5" id="KW-1185">Reference proteome</keyword>
<evidence type="ECO:0000256" key="2">
    <source>
        <dbReference type="ARBA" id="ARBA00023002"/>
    </source>
</evidence>
<dbReference type="SUPFAM" id="SSF50129">
    <property type="entry name" value="GroES-like"/>
    <property type="match status" value="1"/>
</dbReference>
<dbReference type="GO" id="GO:0005829">
    <property type="term" value="C:cytosol"/>
    <property type="evidence" value="ECO:0007669"/>
    <property type="project" value="TreeGrafter"/>
</dbReference>
<keyword evidence="1" id="KW-0521">NADP</keyword>
<dbReference type="InterPro" id="IPR013154">
    <property type="entry name" value="ADH-like_N"/>
</dbReference>
<evidence type="ECO:0000256" key="1">
    <source>
        <dbReference type="ARBA" id="ARBA00022857"/>
    </source>
</evidence>
<organism evidence="4 5">
    <name type="scientific">Lactiplantibacillus mudanjiangensis</name>
    <dbReference type="NCBI Taxonomy" id="1296538"/>
    <lineage>
        <taxon>Bacteria</taxon>
        <taxon>Bacillati</taxon>
        <taxon>Bacillota</taxon>
        <taxon>Bacilli</taxon>
        <taxon>Lactobacillales</taxon>
        <taxon>Lactobacillaceae</taxon>
        <taxon>Lactiplantibacillus</taxon>
    </lineage>
</organism>
<dbReference type="RefSeq" id="WP_130847293.1">
    <property type="nucleotide sequence ID" value="NZ_UYIE01000119.1"/>
</dbReference>
<dbReference type="EMBL" id="UYIG01000113">
    <property type="protein sequence ID" value="VDG28546.1"/>
    <property type="molecule type" value="Genomic_DNA"/>
</dbReference>
<protein>
    <submittedName>
        <fullName evidence="4">Oxidoreductase [Lactobacillus plantarum JDM1]</fullName>
    </submittedName>
</protein>
<dbReference type="AlphaFoldDB" id="A0A660E638"/>
<dbReference type="SMART" id="SM00829">
    <property type="entry name" value="PKS_ER"/>
    <property type="match status" value="1"/>
</dbReference>
<dbReference type="PANTHER" id="PTHR48106:SF13">
    <property type="entry name" value="QUINONE OXIDOREDUCTASE-RELATED"/>
    <property type="match status" value="1"/>
</dbReference>
<evidence type="ECO:0000313" key="5">
    <source>
        <dbReference type="Proteomes" id="UP000289996"/>
    </source>
</evidence>
<evidence type="ECO:0000259" key="3">
    <source>
        <dbReference type="SMART" id="SM00829"/>
    </source>
</evidence>
<name>A0A660E638_9LACO</name>
<dbReference type="Gene3D" id="3.90.180.10">
    <property type="entry name" value="Medium-chain alcohol dehydrogenases, catalytic domain"/>
    <property type="match status" value="1"/>
</dbReference>
<dbReference type="GO" id="GO:0003960">
    <property type="term" value="F:quinone reductase (NADPH) activity"/>
    <property type="evidence" value="ECO:0007669"/>
    <property type="project" value="InterPro"/>
</dbReference>
<dbReference type="InterPro" id="IPR011032">
    <property type="entry name" value="GroES-like_sf"/>
</dbReference>
<reference evidence="4 5" key="1">
    <citation type="submission" date="2018-11" db="EMBL/GenBank/DDBJ databases">
        <authorList>
            <person name="Wuyts S."/>
        </authorList>
    </citation>
    <scope>NUCLEOTIDE SEQUENCE [LARGE SCALE GENOMIC DNA]</scope>
    <source>
        <strain evidence="4">Lactobacillus mudanjiangensis AMBF249</strain>
    </source>
</reference>
<dbReference type="GO" id="GO:0035925">
    <property type="term" value="F:mRNA 3'-UTR AU-rich region binding"/>
    <property type="evidence" value="ECO:0007669"/>
    <property type="project" value="TreeGrafter"/>
</dbReference>
<dbReference type="GO" id="GO:0070402">
    <property type="term" value="F:NADPH binding"/>
    <property type="evidence" value="ECO:0007669"/>
    <property type="project" value="TreeGrafter"/>
</dbReference>
<dbReference type="Pfam" id="PF00107">
    <property type="entry name" value="ADH_zinc_N"/>
    <property type="match status" value="1"/>
</dbReference>
<dbReference type="SUPFAM" id="SSF51735">
    <property type="entry name" value="NAD(P)-binding Rossmann-fold domains"/>
    <property type="match status" value="1"/>
</dbReference>
<dbReference type="Proteomes" id="UP000289996">
    <property type="component" value="Unassembled WGS sequence"/>
</dbReference>
<dbReference type="InterPro" id="IPR047618">
    <property type="entry name" value="QOR-like"/>
</dbReference>
<evidence type="ECO:0000313" key="4">
    <source>
        <dbReference type="EMBL" id="VDG28546.1"/>
    </source>
</evidence>
<gene>
    <name evidence="4" type="ORF">MUDAN_MDHGFNIF_02976</name>
</gene>
<dbReference type="InterPro" id="IPR020843">
    <property type="entry name" value="ER"/>
</dbReference>
<dbReference type="InterPro" id="IPR036291">
    <property type="entry name" value="NAD(P)-bd_dom_sf"/>
</dbReference>
<keyword evidence="2" id="KW-0560">Oxidoreductase</keyword>
<dbReference type="Gene3D" id="3.40.50.720">
    <property type="entry name" value="NAD(P)-binding Rossmann-like Domain"/>
    <property type="match status" value="1"/>
</dbReference>
<sequence>MKALTFTEFGAASVLQYITVADPIVTAETVLVKTTYIGLNYADIYRRQGTYHLADHTPYIDGYEGIGVIVEVGSAVTDYAIGDRVMFVDVPLANAELVAVPVANVIRVPDLLSDQFAASIGLQGLTADFLAHDLAQNQPGDRVLIHGISGGVGQILSQMLTADGCQVYGVASTPAKQRLALDAGAEKVFLRHDDWAKDYHDYFATVFDGVGKTLPLSLQLTATRGRIVFYGMAGGNPPKVDPLALMQGSKSLMTGDLWDFLIDAPSRQKRAARLFGYVQRQQITLNVPTIFPLAEGAQAHEALEQGKVAGKILLQP</sequence>
<accession>A0A660E638</accession>
<feature type="domain" description="Enoyl reductase (ER)" evidence="3">
    <location>
        <begin position="10"/>
        <end position="314"/>
    </location>
</feature>
<dbReference type="OrthoDB" id="9792162at2"/>
<dbReference type="CDD" id="cd05286">
    <property type="entry name" value="QOR2"/>
    <property type="match status" value="1"/>
</dbReference>
<dbReference type="InterPro" id="IPR013149">
    <property type="entry name" value="ADH-like_C"/>
</dbReference>
<dbReference type="PANTHER" id="PTHR48106">
    <property type="entry name" value="QUINONE OXIDOREDUCTASE PIG3-RELATED"/>
    <property type="match status" value="1"/>
</dbReference>
<dbReference type="Pfam" id="PF08240">
    <property type="entry name" value="ADH_N"/>
    <property type="match status" value="1"/>
</dbReference>
<proteinExistence type="predicted"/>